<evidence type="ECO:0000313" key="2">
    <source>
        <dbReference type="EMBL" id="MEA3568693.1"/>
    </source>
</evidence>
<comment type="caution">
    <text evidence="2">The sequence shown here is derived from an EMBL/GenBank/DDBJ whole genome shotgun (WGS) entry which is preliminary data.</text>
</comment>
<proteinExistence type="predicted"/>
<dbReference type="RefSeq" id="WP_009226067.1">
    <property type="nucleotide sequence ID" value="NZ_CBCSKM010000021.1"/>
</dbReference>
<dbReference type="PANTHER" id="PTHR33169:SF14">
    <property type="entry name" value="TRANSCRIPTIONAL REGULATOR RV3488"/>
    <property type="match status" value="1"/>
</dbReference>
<dbReference type="Gene3D" id="1.10.10.10">
    <property type="entry name" value="Winged helix-like DNA-binding domain superfamily/Winged helix DNA-binding domain"/>
    <property type="match status" value="1"/>
</dbReference>
<dbReference type="InterPro" id="IPR052509">
    <property type="entry name" value="Metal_resp_DNA-bind_regulator"/>
</dbReference>
<dbReference type="InterPro" id="IPR005149">
    <property type="entry name" value="Tscrpt_reg_PadR_N"/>
</dbReference>
<reference evidence="2 3" key="1">
    <citation type="submission" date="2023-12" db="EMBL/GenBank/DDBJ databases">
        <title>Whole genome sequencing of Paenibacillus phoenicis isolated from the Phoenix Mars Lander spacecraft assembly facility.</title>
        <authorList>
            <person name="Garcia A."/>
            <person name="Venkateswaran K."/>
        </authorList>
    </citation>
    <scope>NUCLEOTIDE SEQUENCE [LARGE SCALE GENOMIC DNA]</scope>
    <source>
        <strain evidence="2 3">3PO2SA</strain>
    </source>
</reference>
<name>A0ABU5PFI7_9BACL</name>
<dbReference type="Proteomes" id="UP001292216">
    <property type="component" value="Unassembled WGS sequence"/>
</dbReference>
<organism evidence="2 3">
    <name type="scientific">Paenibacillus phoenicis</name>
    <dbReference type="NCBI Taxonomy" id="554117"/>
    <lineage>
        <taxon>Bacteria</taxon>
        <taxon>Bacillati</taxon>
        <taxon>Bacillota</taxon>
        <taxon>Bacilli</taxon>
        <taxon>Bacillales</taxon>
        <taxon>Paenibacillaceae</taxon>
        <taxon>Paenibacillus</taxon>
    </lineage>
</organism>
<protein>
    <submittedName>
        <fullName evidence="2">PadR family transcriptional regulator</fullName>
    </submittedName>
</protein>
<accession>A0ABU5PFI7</accession>
<feature type="domain" description="Transcription regulator PadR N-terminal" evidence="1">
    <location>
        <begin position="10"/>
        <end position="85"/>
    </location>
</feature>
<evidence type="ECO:0000259" key="1">
    <source>
        <dbReference type="Pfam" id="PF03551"/>
    </source>
</evidence>
<evidence type="ECO:0000313" key="3">
    <source>
        <dbReference type="Proteomes" id="UP001292216"/>
    </source>
</evidence>
<gene>
    <name evidence="2" type="ORF">U9M73_01605</name>
</gene>
<dbReference type="EMBL" id="JAYERP010000001">
    <property type="protein sequence ID" value="MEA3568693.1"/>
    <property type="molecule type" value="Genomic_DNA"/>
</dbReference>
<dbReference type="PANTHER" id="PTHR33169">
    <property type="entry name" value="PADR-FAMILY TRANSCRIPTIONAL REGULATOR"/>
    <property type="match status" value="1"/>
</dbReference>
<sequence length="193" mass="22716">MKALAIRLCILGLLLEEDQHPYEMLIRIRDRFLDQHGNFKIGSLYYAVDQLAKSGHIEAVETIYGEGRPDKTVYRITDKGREYFQKLLIDRFQEEVSGYHPLHVALVFARYGDREKLIAMLQDRIRKAEHEVNLSYQVYEEHRGIVPRSVLHLMVGRYEHARTELNWLRRLLKDAEAGRLGDRDPVDLLNEEE</sequence>
<keyword evidence="3" id="KW-1185">Reference proteome</keyword>
<dbReference type="InterPro" id="IPR036390">
    <property type="entry name" value="WH_DNA-bd_sf"/>
</dbReference>
<dbReference type="Pfam" id="PF03551">
    <property type="entry name" value="PadR"/>
    <property type="match status" value="1"/>
</dbReference>
<dbReference type="InterPro" id="IPR036388">
    <property type="entry name" value="WH-like_DNA-bd_sf"/>
</dbReference>
<dbReference type="SUPFAM" id="SSF46785">
    <property type="entry name" value="Winged helix' DNA-binding domain"/>
    <property type="match status" value="1"/>
</dbReference>